<name>A0ABS2RGM2_9ACTN</name>
<dbReference type="RefSeq" id="WP_204916741.1">
    <property type="nucleotide sequence ID" value="NZ_BAAAQP010000011.1"/>
</dbReference>
<dbReference type="PANTHER" id="PTHR12149">
    <property type="entry name" value="FRUCTOSAMINE 3 KINASE-RELATED PROTEIN"/>
    <property type="match status" value="1"/>
</dbReference>
<protein>
    <submittedName>
        <fullName evidence="2">Fructosamine-3-kinase</fullName>
    </submittedName>
</protein>
<dbReference type="Pfam" id="PF03881">
    <property type="entry name" value="Fructosamin_kin"/>
    <property type="match status" value="1"/>
</dbReference>
<keyword evidence="1" id="KW-0418">Kinase</keyword>
<comment type="caution">
    <text evidence="2">The sequence shown here is derived from an EMBL/GenBank/DDBJ whole genome shotgun (WGS) entry which is preliminary data.</text>
</comment>
<dbReference type="PANTHER" id="PTHR12149:SF8">
    <property type="entry name" value="PROTEIN-RIBULOSAMINE 3-KINASE"/>
    <property type="match status" value="1"/>
</dbReference>
<dbReference type="Gene3D" id="3.90.1200.10">
    <property type="match status" value="1"/>
</dbReference>
<dbReference type="InterPro" id="IPR016477">
    <property type="entry name" value="Fructo-/Ketosamine-3-kinase"/>
</dbReference>
<accession>A0ABS2RGM2</accession>
<comment type="similarity">
    <text evidence="1">Belongs to the fructosamine kinase family.</text>
</comment>
<proteinExistence type="inferred from homology"/>
<sequence length="311" mass="33406">MVSADALLTPNVMRTIEAAVTKHLGSGWRCEDSVDLADRSSHPAALLHGGALSVFAKLIDGAGAIDQATAELSGLALIRNRSGAATPVPVGDGFVQLGERAVVLFEALAEHPPEQRTARDWEAIGRTLANLHQVRGDVYGLDQDGYFGPLHQDNRPVAANSWADFYADRRLLPWLATAVDAGHVPPDLAGRVEQIAGRLDELVGPDLGPRLLHGDAQHHNFISTADGAVVIDASPYYGHPELDLALVDYFTPVPGALFAAYTEISPIDAGFEDRRELWRLFAYLGVLTCDGASPFGRAFVRRLEAAVALYT</sequence>
<gene>
    <name evidence="2" type="ORF">JOE57_001076</name>
</gene>
<dbReference type="Proteomes" id="UP000704762">
    <property type="component" value="Unassembled WGS sequence"/>
</dbReference>
<dbReference type="InterPro" id="IPR011009">
    <property type="entry name" value="Kinase-like_dom_sf"/>
</dbReference>
<reference evidence="2 3" key="1">
    <citation type="submission" date="2021-01" db="EMBL/GenBank/DDBJ databases">
        <title>Sequencing the genomes of 1000 actinobacteria strains.</title>
        <authorList>
            <person name="Klenk H.-P."/>
        </authorList>
    </citation>
    <scope>NUCLEOTIDE SEQUENCE [LARGE SCALE GENOMIC DNA]</scope>
    <source>
        <strain evidence="2 3">DSM 18662</strain>
    </source>
</reference>
<evidence type="ECO:0000313" key="2">
    <source>
        <dbReference type="EMBL" id="MBM7798155.1"/>
    </source>
</evidence>
<keyword evidence="1" id="KW-0808">Transferase</keyword>
<evidence type="ECO:0000313" key="3">
    <source>
        <dbReference type="Proteomes" id="UP000704762"/>
    </source>
</evidence>
<dbReference type="PIRSF" id="PIRSF006221">
    <property type="entry name" value="Ketosamine-3-kinase"/>
    <property type="match status" value="1"/>
</dbReference>
<keyword evidence="3" id="KW-1185">Reference proteome</keyword>
<dbReference type="SUPFAM" id="SSF56112">
    <property type="entry name" value="Protein kinase-like (PK-like)"/>
    <property type="match status" value="1"/>
</dbReference>
<organism evidence="2 3">
    <name type="scientific">Microlunatus panaciterrae</name>
    <dbReference type="NCBI Taxonomy" id="400768"/>
    <lineage>
        <taxon>Bacteria</taxon>
        <taxon>Bacillati</taxon>
        <taxon>Actinomycetota</taxon>
        <taxon>Actinomycetes</taxon>
        <taxon>Propionibacteriales</taxon>
        <taxon>Propionibacteriaceae</taxon>
        <taxon>Microlunatus</taxon>
    </lineage>
</organism>
<dbReference type="EMBL" id="JAFBCF010000001">
    <property type="protein sequence ID" value="MBM7798155.1"/>
    <property type="molecule type" value="Genomic_DNA"/>
</dbReference>
<evidence type="ECO:0000256" key="1">
    <source>
        <dbReference type="PIRNR" id="PIRNR006221"/>
    </source>
</evidence>